<keyword evidence="1" id="KW-0812">Transmembrane</keyword>
<organism evidence="2 3">
    <name type="scientific">Mycoplasma phocimorsus</name>
    <dbReference type="NCBI Taxonomy" id="3045839"/>
    <lineage>
        <taxon>Bacteria</taxon>
        <taxon>Bacillati</taxon>
        <taxon>Mycoplasmatota</taxon>
        <taxon>Mollicutes</taxon>
        <taxon>Mycoplasmataceae</taxon>
        <taxon>Mycoplasma</taxon>
    </lineage>
</organism>
<gene>
    <name evidence="2" type="ORF">QLQ80_00640</name>
</gene>
<feature type="transmembrane region" description="Helical" evidence="1">
    <location>
        <begin position="139"/>
        <end position="161"/>
    </location>
</feature>
<feature type="transmembrane region" description="Helical" evidence="1">
    <location>
        <begin position="79"/>
        <end position="98"/>
    </location>
</feature>
<reference evidence="2" key="1">
    <citation type="submission" date="2023-05" db="EMBL/GenBank/DDBJ databases">
        <title>Mycoplasma phocimorsus sp. nov., isolated from Scandinavian patients with seal finger or septic arthritis after contact with seals.</title>
        <authorList>
            <person name="Skafte-Holm A."/>
            <person name="Pedersen T.R."/>
            <person name="Froelund M."/>
            <person name="Stegger M."/>
            <person name="Qvortrup K."/>
            <person name="Michaels D.L."/>
            <person name="Brown D.R."/>
            <person name="Jensen J.S."/>
        </authorList>
    </citation>
    <scope>NUCLEOTIDE SEQUENCE</scope>
    <source>
        <strain evidence="2">M5725</strain>
    </source>
</reference>
<feature type="transmembrane region" description="Helical" evidence="1">
    <location>
        <begin position="234"/>
        <end position="257"/>
    </location>
</feature>
<feature type="transmembrane region" description="Helical" evidence="1">
    <location>
        <begin position="167"/>
        <end position="188"/>
    </location>
</feature>
<keyword evidence="1" id="KW-0472">Membrane</keyword>
<comment type="caution">
    <text evidence="2">The sequence shown here is derived from an EMBL/GenBank/DDBJ whole genome shotgun (WGS) entry which is preliminary data.</text>
</comment>
<evidence type="ECO:0000313" key="2">
    <source>
        <dbReference type="EMBL" id="MDJ1645598.1"/>
    </source>
</evidence>
<evidence type="ECO:0000256" key="1">
    <source>
        <dbReference type="SAM" id="Phobius"/>
    </source>
</evidence>
<name>A0AAJ1UZC8_9MOLU</name>
<feature type="transmembrane region" description="Helical" evidence="1">
    <location>
        <begin position="104"/>
        <end position="127"/>
    </location>
</feature>
<sequence length="265" mass="30309">MKLNNNKFSNIETIVEKNEEYEKMRGEQGGILKSRNILFGSLIWVTLGLVFAIIFSYLQFKLDIVSNIVIAAGPTGRMILIGSLIASIIFIFIGSWFVYSMPVWLVFIYYIVTTLVFGTSIGWMAALYAQEWLNGYSEFILLLLIPAGTVLLMGIIGYFKIFNFEKLWPVITLLLITILITSLTAYFLTSSWLFTILGGAGYLFYSLIIGLQIYRIKTMQENYFALQFLSSAEYFKITLILGTSLLISIFELFRYFFLLLSILKN</sequence>
<dbReference type="NCBIfam" id="NF045951">
    <property type="entry name" value="MAG0110_fam"/>
    <property type="match status" value="1"/>
</dbReference>
<feature type="transmembrane region" description="Helical" evidence="1">
    <location>
        <begin position="37"/>
        <end position="58"/>
    </location>
</feature>
<feature type="transmembrane region" description="Helical" evidence="1">
    <location>
        <begin position="193"/>
        <end position="214"/>
    </location>
</feature>
<accession>A0AAJ1UZC8</accession>
<dbReference type="Proteomes" id="UP001224428">
    <property type="component" value="Unassembled WGS sequence"/>
</dbReference>
<dbReference type="EMBL" id="JASDDP010000008">
    <property type="protein sequence ID" value="MDJ1645598.1"/>
    <property type="molecule type" value="Genomic_DNA"/>
</dbReference>
<keyword evidence="1" id="KW-1133">Transmembrane helix</keyword>
<protein>
    <submittedName>
        <fullName evidence="2">Uncharacterized protein</fullName>
    </submittedName>
</protein>
<dbReference type="RefSeq" id="WP_283823853.1">
    <property type="nucleotide sequence ID" value="NZ_JASDAY010000026.1"/>
</dbReference>
<keyword evidence="3" id="KW-1185">Reference proteome</keyword>
<dbReference type="AlphaFoldDB" id="A0AAJ1UZC8"/>
<evidence type="ECO:0000313" key="3">
    <source>
        <dbReference type="Proteomes" id="UP001224428"/>
    </source>
</evidence>
<proteinExistence type="predicted"/>